<name>A0A178V0K6_ARATH</name>
<evidence type="ECO:0000259" key="4">
    <source>
        <dbReference type="Pfam" id="PF13243"/>
    </source>
</evidence>
<sequence length="685" mass="78717">MWRLRIGAKAKDNTHLFTTNNYVGRQIWEFDANAGSPEELAEVEEARRNFSNNRSRFKASADLLWRMQFLREKKFEQKIPRVIVEDAEKITYEDAKTALRRGILYFTALQADDGHWPAENAGSIFFNAPFVICLYITGHLEKIFTHEHRVELLRYMYNHQNEDGGWGLHVESPSNMFCSVINYICLRILGVEAGHDDKGSACARARKWILDHGGATYSPLIGKAWLSVLGVYDWSGCKPIPPEFWFLPSFFPVNGENILNRWPFNNLIRQRALRTTMELVHYHDEATRYITGGSVPKVFHMLACWVEDPESDYFKKHLARVPDFIWIGEDGLKIQSFGSQVWDTALSLHVFIDGFDDDVDEEIRSTLLKGYDYLEKSQVTENPPGDYMKMFRHMAKGGWTFSDQDQGWPVSDCTAESLECCLFFESMSSEFIGKKMDVEKLYDAVDFLLYLQSDNGGITAWQPADGKTWLEWLSPVEFIEDAVVEHEYVECTGSAIVALAQFNKQFPGYKKEEVERFITKGVKYIEDLQMVDGSWYGNWGVCFIYGTFFAVRGLVAAGKCYNNCEAIRRAVRFILDTQNTEGGWGESYLSCPRKKYIPLIGNKTNVVNTGQALMVLIMGNQMKRDPLPVHRAAKVLINSQMDNGDFPQQEIMGVFKMNVMLHFPTYRNMFTLWALTHYTKALRGL</sequence>
<dbReference type="GO" id="GO:0031559">
    <property type="term" value="F:oxidosqualene cyclase activity"/>
    <property type="evidence" value="ECO:0007669"/>
    <property type="project" value="UniProtKB-ARBA"/>
</dbReference>
<dbReference type="PROSITE" id="PS01074">
    <property type="entry name" value="TERPENE_SYNTHASES"/>
    <property type="match status" value="1"/>
</dbReference>
<dbReference type="EC" id="5.4.99.-" evidence="3"/>
<protein>
    <recommendedName>
        <fullName evidence="3">Terpene cyclase/mutase family member</fullName>
        <ecNumber evidence="3">5.4.99.-</ecNumber>
    </recommendedName>
</protein>
<evidence type="ECO:0000313" key="6">
    <source>
        <dbReference type="EMBL" id="OAO98491.1"/>
    </source>
</evidence>
<dbReference type="PANTHER" id="PTHR11764:SF49">
    <property type="entry name" value="ARABIDIOL SYNTHASE-RELATED"/>
    <property type="match status" value="1"/>
</dbReference>
<dbReference type="Proteomes" id="UP000078284">
    <property type="component" value="Chromosome 4"/>
</dbReference>
<dbReference type="InterPro" id="IPR032696">
    <property type="entry name" value="SQ_cyclase_C"/>
</dbReference>
<feature type="domain" description="Squalene cyclase C-terminal" evidence="4">
    <location>
        <begin position="339"/>
        <end position="679"/>
    </location>
</feature>
<dbReference type="Pfam" id="PF13249">
    <property type="entry name" value="SQHop_cyclase_N"/>
    <property type="match status" value="1"/>
</dbReference>
<dbReference type="SUPFAM" id="SSF48239">
    <property type="entry name" value="Terpenoid cyclases/Protein prenyltransferases"/>
    <property type="match status" value="2"/>
</dbReference>
<dbReference type="GO" id="GO:0016104">
    <property type="term" value="P:triterpenoid biosynthetic process"/>
    <property type="evidence" value="ECO:0007669"/>
    <property type="project" value="InterPro"/>
</dbReference>
<gene>
    <name evidence="6" type="ordered locus">AXX17_At4g17850</name>
</gene>
<dbReference type="InterPro" id="IPR008930">
    <property type="entry name" value="Terpenoid_cyclase/PrenylTrfase"/>
</dbReference>
<dbReference type="Pfam" id="PF13243">
    <property type="entry name" value="SQHop_cyclase_C"/>
    <property type="match status" value="1"/>
</dbReference>
<dbReference type="SFLD" id="SFLDG01016">
    <property type="entry name" value="Prenyltransferase_Like_2"/>
    <property type="match status" value="1"/>
</dbReference>
<dbReference type="NCBIfam" id="TIGR01787">
    <property type="entry name" value="squalene_cyclas"/>
    <property type="match status" value="1"/>
</dbReference>
<dbReference type="PANTHER" id="PTHR11764">
    <property type="entry name" value="TERPENE CYCLASE/MUTASE FAMILY MEMBER"/>
    <property type="match status" value="1"/>
</dbReference>
<dbReference type="Gene3D" id="1.50.10.20">
    <property type="match status" value="2"/>
</dbReference>
<keyword evidence="2" id="KW-0677">Repeat</keyword>
<dbReference type="InterPro" id="IPR018333">
    <property type="entry name" value="Squalene_cyclase"/>
</dbReference>
<proteinExistence type="inferred from homology"/>
<evidence type="ECO:0000313" key="7">
    <source>
        <dbReference type="Proteomes" id="UP000078284"/>
    </source>
</evidence>
<keyword evidence="3" id="KW-0413">Isomerase</keyword>
<dbReference type="InterPro" id="IPR002365">
    <property type="entry name" value="Terpene_synthase_CS"/>
</dbReference>
<evidence type="ECO:0000256" key="2">
    <source>
        <dbReference type="ARBA" id="ARBA00022737"/>
    </source>
</evidence>
<feature type="domain" description="Squalene cyclase N-terminal" evidence="5">
    <location>
        <begin position="105"/>
        <end position="256"/>
    </location>
</feature>
<dbReference type="GO" id="GO:0005811">
    <property type="term" value="C:lipid droplet"/>
    <property type="evidence" value="ECO:0007669"/>
    <property type="project" value="InterPro"/>
</dbReference>
<reference evidence="7" key="1">
    <citation type="journal article" date="2016" name="Proc. Natl. Acad. Sci. U.S.A.">
        <title>Chromosome-level assembly of Arabidopsis thaliana Ler reveals the extent of translocation and inversion polymorphisms.</title>
        <authorList>
            <person name="Zapata L."/>
            <person name="Ding J."/>
            <person name="Willing E.M."/>
            <person name="Hartwig B."/>
            <person name="Bezdan D."/>
            <person name="Jiao W.B."/>
            <person name="Patel V."/>
            <person name="Velikkakam James G."/>
            <person name="Koornneef M."/>
            <person name="Ossowski S."/>
            <person name="Schneeberger K."/>
        </authorList>
    </citation>
    <scope>NUCLEOTIDE SEQUENCE [LARGE SCALE GENOMIC DNA]</scope>
    <source>
        <strain evidence="7">cv. Landsberg erecta</strain>
    </source>
</reference>
<dbReference type="EMBL" id="LUHQ01000004">
    <property type="protein sequence ID" value="OAO98491.1"/>
    <property type="molecule type" value="Genomic_DNA"/>
</dbReference>
<evidence type="ECO:0000259" key="5">
    <source>
        <dbReference type="Pfam" id="PF13249"/>
    </source>
</evidence>
<organism evidence="6 7">
    <name type="scientific">Arabidopsis thaliana</name>
    <name type="common">Mouse-ear cress</name>
    <dbReference type="NCBI Taxonomy" id="3702"/>
    <lineage>
        <taxon>Eukaryota</taxon>
        <taxon>Viridiplantae</taxon>
        <taxon>Streptophyta</taxon>
        <taxon>Embryophyta</taxon>
        <taxon>Tracheophyta</taxon>
        <taxon>Spermatophyta</taxon>
        <taxon>Magnoliopsida</taxon>
        <taxon>eudicotyledons</taxon>
        <taxon>Gunneridae</taxon>
        <taxon>Pentapetalae</taxon>
        <taxon>rosids</taxon>
        <taxon>malvids</taxon>
        <taxon>Brassicales</taxon>
        <taxon>Brassicaceae</taxon>
        <taxon>Camelineae</taxon>
        <taxon>Arabidopsis</taxon>
    </lineage>
</organism>
<comment type="caution">
    <text evidence="6">The sequence shown here is derived from an EMBL/GenBank/DDBJ whole genome shotgun (WGS) entry which is preliminary data.</text>
</comment>
<evidence type="ECO:0000256" key="1">
    <source>
        <dbReference type="ARBA" id="ARBA00009755"/>
    </source>
</evidence>
<accession>A0A178V0K6</accession>
<dbReference type="AlphaFoldDB" id="A0A178V0K6"/>
<dbReference type="CDD" id="cd02892">
    <property type="entry name" value="SQCY_1"/>
    <property type="match status" value="1"/>
</dbReference>
<evidence type="ECO:0000256" key="3">
    <source>
        <dbReference type="RuleBase" id="RU362003"/>
    </source>
</evidence>
<dbReference type="FunFam" id="1.50.10.20:FF:000011">
    <property type="entry name" value="Terpene cyclase/mutase family member"/>
    <property type="match status" value="1"/>
</dbReference>
<dbReference type="InterPro" id="IPR032697">
    <property type="entry name" value="SQ_cyclase_N"/>
</dbReference>
<comment type="similarity">
    <text evidence="1 3">Belongs to the terpene cyclase/mutase family.</text>
</comment>